<dbReference type="AlphaFoldDB" id="A0A812YAM2"/>
<dbReference type="PANTHER" id="PTHR31306:SF4">
    <property type="entry name" value="ALPHA-1,2-GALACTOSYLTRANSFERASE"/>
    <property type="match status" value="1"/>
</dbReference>
<dbReference type="EMBL" id="CAJNIZ010047960">
    <property type="protein sequence ID" value="CAE7779167.1"/>
    <property type="molecule type" value="Genomic_DNA"/>
</dbReference>
<evidence type="ECO:0000256" key="1">
    <source>
        <dbReference type="ARBA" id="ARBA00005664"/>
    </source>
</evidence>
<proteinExistence type="inferred from homology"/>
<dbReference type="Pfam" id="PF05637">
    <property type="entry name" value="Glyco_transf_34"/>
    <property type="match status" value="2"/>
</dbReference>
<dbReference type="PANTHER" id="PTHR31306">
    <property type="entry name" value="ALPHA-1,6-MANNOSYLTRANSFERASE MNN11-RELATED"/>
    <property type="match status" value="1"/>
</dbReference>
<evidence type="ECO:0000313" key="5">
    <source>
        <dbReference type="Proteomes" id="UP000649617"/>
    </source>
</evidence>
<comment type="similarity">
    <text evidence="1">Belongs to the glycosyltransferase 34 family.</text>
</comment>
<sequence>MAGLEGLDMLMRNLESAYTCPVQAAKHFKLVAEIALASGQLSRARRLMQLGNIFKIQAMARWYNALPEGEGGRGKRFEPRLQVEYTLAVTQLHAGLQTPLRNVARFPASSPRPRIEIHSICNYRPDPTSQTGETCHLLQLSVPNHRAYAERHDYKYVLHEELPLPDREAHYSKMLVIHQAFLSASPPDWVFFIDCDAFFTDASTSLADILQTYGASGSTGPHFLVAEDPGGINTGTLLFRRSEWSVSFLEQVASSQFAVAWDQSMFFWEILKHGLLGVADQPERLQADYAWPAEVMLVHQAHMNAFVPPASRDWSAHEWIEGDFIRHFAGCPWQEPHCLGLMRETAKYAEQRLKS</sequence>
<name>A0A812YAM2_SYMPI</name>
<accession>A0A812YAM2</accession>
<dbReference type="SUPFAM" id="SSF53448">
    <property type="entry name" value="Nucleotide-diphospho-sugar transferases"/>
    <property type="match status" value="1"/>
</dbReference>
<dbReference type="InterPro" id="IPR008630">
    <property type="entry name" value="Glyco_trans_34"/>
</dbReference>
<protein>
    <submittedName>
        <fullName evidence="4">MNN10 protein</fullName>
    </submittedName>
</protein>
<dbReference type="Gene3D" id="3.90.550.10">
    <property type="entry name" value="Spore Coat Polysaccharide Biosynthesis Protein SpsA, Chain A"/>
    <property type="match status" value="1"/>
</dbReference>
<dbReference type="OrthoDB" id="205108at2759"/>
<keyword evidence="3" id="KW-0808">Transferase</keyword>
<dbReference type="GO" id="GO:0006487">
    <property type="term" value="P:protein N-linked glycosylation"/>
    <property type="evidence" value="ECO:0007669"/>
    <property type="project" value="TreeGrafter"/>
</dbReference>
<dbReference type="Proteomes" id="UP000649617">
    <property type="component" value="Unassembled WGS sequence"/>
</dbReference>
<evidence type="ECO:0000256" key="3">
    <source>
        <dbReference type="ARBA" id="ARBA00022679"/>
    </source>
</evidence>
<keyword evidence="5" id="KW-1185">Reference proteome</keyword>
<dbReference type="GO" id="GO:0016757">
    <property type="term" value="F:glycosyltransferase activity"/>
    <property type="evidence" value="ECO:0007669"/>
    <property type="project" value="UniProtKB-KW"/>
</dbReference>
<dbReference type="InterPro" id="IPR029044">
    <property type="entry name" value="Nucleotide-diphossugar_trans"/>
</dbReference>
<keyword evidence="2" id="KW-0328">Glycosyltransferase</keyword>
<evidence type="ECO:0000256" key="2">
    <source>
        <dbReference type="ARBA" id="ARBA00022676"/>
    </source>
</evidence>
<dbReference type="GO" id="GO:0000139">
    <property type="term" value="C:Golgi membrane"/>
    <property type="evidence" value="ECO:0007669"/>
    <property type="project" value="TreeGrafter"/>
</dbReference>
<evidence type="ECO:0000313" key="4">
    <source>
        <dbReference type="EMBL" id="CAE7779167.1"/>
    </source>
</evidence>
<comment type="caution">
    <text evidence="4">The sequence shown here is derived from an EMBL/GenBank/DDBJ whole genome shotgun (WGS) entry which is preliminary data.</text>
</comment>
<gene>
    <name evidence="4" type="primary">MNN10</name>
    <name evidence="4" type="ORF">SPIL2461_LOCUS23119</name>
</gene>
<organism evidence="4 5">
    <name type="scientific">Symbiodinium pilosum</name>
    <name type="common">Dinoflagellate</name>
    <dbReference type="NCBI Taxonomy" id="2952"/>
    <lineage>
        <taxon>Eukaryota</taxon>
        <taxon>Sar</taxon>
        <taxon>Alveolata</taxon>
        <taxon>Dinophyceae</taxon>
        <taxon>Suessiales</taxon>
        <taxon>Symbiodiniaceae</taxon>
        <taxon>Symbiodinium</taxon>
    </lineage>
</organism>
<reference evidence="4" key="1">
    <citation type="submission" date="2021-02" db="EMBL/GenBank/DDBJ databases">
        <authorList>
            <person name="Dougan E. K."/>
            <person name="Rhodes N."/>
            <person name="Thang M."/>
            <person name="Chan C."/>
        </authorList>
    </citation>
    <scope>NUCLEOTIDE SEQUENCE</scope>
</reference>